<evidence type="ECO:0000259" key="9">
    <source>
        <dbReference type="PROSITE" id="PS51755"/>
    </source>
</evidence>
<keyword evidence="2" id="KW-0902">Two-component regulatory system</keyword>
<dbReference type="EMBL" id="SOBT01000009">
    <property type="protein sequence ID" value="TDU28591.1"/>
    <property type="molecule type" value="Genomic_DNA"/>
</dbReference>
<feature type="DNA-binding region" description="OmpR/PhoB-type" evidence="7">
    <location>
        <begin position="124"/>
        <end position="220"/>
    </location>
</feature>
<keyword evidence="4 7" id="KW-0238">DNA-binding</keyword>
<organism evidence="10 11">
    <name type="scientific">Panacagrimonas perspica</name>
    <dbReference type="NCBI Taxonomy" id="381431"/>
    <lineage>
        <taxon>Bacteria</taxon>
        <taxon>Pseudomonadati</taxon>
        <taxon>Pseudomonadota</taxon>
        <taxon>Gammaproteobacteria</taxon>
        <taxon>Nevskiales</taxon>
        <taxon>Nevskiaceae</taxon>
        <taxon>Panacagrimonas</taxon>
    </lineage>
</organism>
<dbReference type="GO" id="GO:0006355">
    <property type="term" value="P:regulation of DNA-templated transcription"/>
    <property type="evidence" value="ECO:0007669"/>
    <property type="project" value="InterPro"/>
</dbReference>
<dbReference type="Gene3D" id="1.10.10.10">
    <property type="entry name" value="Winged helix-like DNA-binding domain superfamily/Winged helix DNA-binding domain"/>
    <property type="match status" value="1"/>
</dbReference>
<keyword evidence="5" id="KW-0804">Transcription</keyword>
<dbReference type="GO" id="GO:0000156">
    <property type="term" value="F:phosphorelay response regulator activity"/>
    <property type="evidence" value="ECO:0007669"/>
    <property type="project" value="TreeGrafter"/>
</dbReference>
<dbReference type="GO" id="GO:0000976">
    <property type="term" value="F:transcription cis-regulatory region binding"/>
    <property type="evidence" value="ECO:0007669"/>
    <property type="project" value="TreeGrafter"/>
</dbReference>
<dbReference type="PROSITE" id="PS51755">
    <property type="entry name" value="OMPR_PHOB"/>
    <property type="match status" value="1"/>
</dbReference>
<reference evidence="10 11" key="1">
    <citation type="submission" date="2019-03" db="EMBL/GenBank/DDBJ databases">
        <title>Genomic Encyclopedia of Type Strains, Phase IV (KMG-IV): sequencing the most valuable type-strain genomes for metagenomic binning, comparative biology and taxonomic classification.</title>
        <authorList>
            <person name="Goeker M."/>
        </authorList>
    </citation>
    <scope>NUCLEOTIDE SEQUENCE [LARGE SCALE GENOMIC DNA]</scope>
    <source>
        <strain evidence="10 11">DSM 26377</strain>
    </source>
</reference>
<evidence type="ECO:0000256" key="5">
    <source>
        <dbReference type="ARBA" id="ARBA00023163"/>
    </source>
</evidence>
<dbReference type="Pfam" id="PF00486">
    <property type="entry name" value="Trans_reg_C"/>
    <property type="match status" value="1"/>
</dbReference>
<feature type="domain" description="Response regulatory" evidence="8">
    <location>
        <begin position="2"/>
        <end position="116"/>
    </location>
</feature>
<evidence type="ECO:0000256" key="4">
    <source>
        <dbReference type="ARBA" id="ARBA00023125"/>
    </source>
</evidence>
<feature type="domain" description="OmpR/PhoB-type" evidence="9">
    <location>
        <begin position="124"/>
        <end position="220"/>
    </location>
</feature>
<dbReference type="AlphaFoldDB" id="A0A4R7P5R2"/>
<dbReference type="InterPro" id="IPR011006">
    <property type="entry name" value="CheY-like_superfamily"/>
</dbReference>
<name>A0A4R7P5R2_9GAMM</name>
<evidence type="ECO:0000256" key="3">
    <source>
        <dbReference type="ARBA" id="ARBA00023015"/>
    </source>
</evidence>
<evidence type="ECO:0000313" key="10">
    <source>
        <dbReference type="EMBL" id="TDU28591.1"/>
    </source>
</evidence>
<dbReference type="RefSeq" id="WP_133882130.1">
    <property type="nucleotide sequence ID" value="NZ_MWIN01000002.1"/>
</dbReference>
<sequence length="224" mass="24763">MHLLVVEDDAPIAESLKRALQRSGNVVDVSHDGGSALSAVGSSDYDCVVLDLGLPDIDGTQVLRQLRSTERHTPVVILSARDETADRVLGLDLGADDYIAKPFELDELEARIRAVIRRAIARRGDDVVIGDLRMSLRERRIYIRGDAVDLSPREFAVLECLLLRHGCVVSKRQLLELIGGGDTDLSENAAELYVHRVRRKIEHSGCVIRTLRGFGYLLQVDGDD</sequence>
<dbReference type="InterPro" id="IPR001867">
    <property type="entry name" value="OmpR/PhoB-type_DNA-bd"/>
</dbReference>
<dbReference type="FunFam" id="3.40.50.2300:FF:000002">
    <property type="entry name" value="DNA-binding response regulator PhoP"/>
    <property type="match status" value="1"/>
</dbReference>
<comment type="caution">
    <text evidence="10">The sequence shown here is derived from an EMBL/GenBank/DDBJ whole genome shotgun (WGS) entry which is preliminary data.</text>
</comment>
<feature type="modified residue" description="4-aspartylphosphate" evidence="6">
    <location>
        <position position="51"/>
    </location>
</feature>
<dbReference type="SUPFAM" id="SSF52172">
    <property type="entry name" value="CheY-like"/>
    <property type="match status" value="1"/>
</dbReference>
<dbReference type="PROSITE" id="PS50110">
    <property type="entry name" value="RESPONSE_REGULATORY"/>
    <property type="match status" value="1"/>
</dbReference>
<accession>A0A4R7P5R2</accession>
<dbReference type="CDD" id="cd00383">
    <property type="entry name" value="trans_reg_C"/>
    <property type="match status" value="1"/>
</dbReference>
<dbReference type="InterPro" id="IPR001789">
    <property type="entry name" value="Sig_transdc_resp-reg_receiver"/>
</dbReference>
<evidence type="ECO:0000256" key="7">
    <source>
        <dbReference type="PROSITE-ProRule" id="PRU01091"/>
    </source>
</evidence>
<dbReference type="Gene3D" id="3.40.50.2300">
    <property type="match status" value="1"/>
</dbReference>
<dbReference type="InterPro" id="IPR036388">
    <property type="entry name" value="WH-like_DNA-bd_sf"/>
</dbReference>
<dbReference type="PANTHER" id="PTHR48111">
    <property type="entry name" value="REGULATOR OF RPOS"/>
    <property type="match status" value="1"/>
</dbReference>
<dbReference type="PANTHER" id="PTHR48111:SF67">
    <property type="entry name" value="TRANSCRIPTIONAL REGULATORY PROTEIN TCTD"/>
    <property type="match status" value="1"/>
</dbReference>
<dbReference type="SMART" id="SM00448">
    <property type="entry name" value="REC"/>
    <property type="match status" value="1"/>
</dbReference>
<keyword evidence="1 6" id="KW-0597">Phosphoprotein</keyword>
<dbReference type="Pfam" id="PF00072">
    <property type="entry name" value="Response_reg"/>
    <property type="match status" value="1"/>
</dbReference>
<evidence type="ECO:0000256" key="2">
    <source>
        <dbReference type="ARBA" id="ARBA00023012"/>
    </source>
</evidence>
<dbReference type="GO" id="GO:0032993">
    <property type="term" value="C:protein-DNA complex"/>
    <property type="evidence" value="ECO:0007669"/>
    <property type="project" value="TreeGrafter"/>
</dbReference>
<evidence type="ECO:0000256" key="6">
    <source>
        <dbReference type="PROSITE-ProRule" id="PRU00169"/>
    </source>
</evidence>
<protein>
    <submittedName>
        <fullName evidence="10">Winged helix family two component transcriptional regulator</fullName>
    </submittedName>
</protein>
<dbReference type="GO" id="GO:0005829">
    <property type="term" value="C:cytosol"/>
    <property type="evidence" value="ECO:0007669"/>
    <property type="project" value="TreeGrafter"/>
</dbReference>
<dbReference type="SMART" id="SM00862">
    <property type="entry name" value="Trans_reg_C"/>
    <property type="match status" value="1"/>
</dbReference>
<gene>
    <name evidence="10" type="ORF">DFR24_2966</name>
</gene>
<evidence type="ECO:0000313" key="11">
    <source>
        <dbReference type="Proteomes" id="UP000295341"/>
    </source>
</evidence>
<dbReference type="InterPro" id="IPR039420">
    <property type="entry name" value="WalR-like"/>
</dbReference>
<evidence type="ECO:0000259" key="8">
    <source>
        <dbReference type="PROSITE" id="PS50110"/>
    </source>
</evidence>
<keyword evidence="11" id="KW-1185">Reference proteome</keyword>
<dbReference type="Proteomes" id="UP000295341">
    <property type="component" value="Unassembled WGS sequence"/>
</dbReference>
<dbReference type="Gene3D" id="6.10.250.690">
    <property type="match status" value="1"/>
</dbReference>
<dbReference type="OrthoDB" id="9802426at2"/>
<keyword evidence="3" id="KW-0805">Transcription regulation</keyword>
<proteinExistence type="predicted"/>
<evidence type="ECO:0000256" key="1">
    <source>
        <dbReference type="ARBA" id="ARBA00022553"/>
    </source>
</evidence>